<evidence type="ECO:0000256" key="3">
    <source>
        <dbReference type="ARBA" id="ARBA00022737"/>
    </source>
</evidence>
<name>A0A3B3SBU9_9TELE</name>
<dbReference type="InterPro" id="IPR001611">
    <property type="entry name" value="Leu-rich_rpt"/>
</dbReference>
<proteinExistence type="predicted"/>
<dbReference type="PRINTS" id="PR00019">
    <property type="entry name" value="LEURICHRPT"/>
</dbReference>
<accession>A0A3B3SBU9</accession>
<evidence type="ECO:0000256" key="1">
    <source>
        <dbReference type="ARBA" id="ARBA00022614"/>
    </source>
</evidence>
<dbReference type="Pfam" id="PF13855">
    <property type="entry name" value="LRR_8"/>
    <property type="match status" value="1"/>
</dbReference>
<dbReference type="PROSITE" id="PS51450">
    <property type="entry name" value="LRR"/>
    <property type="match status" value="2"/>
</dbReference>
<dbReference type="STRING" id="1676925.ENSPKIP00000028224"/>
<keyword evidence="5" id="KW-1185">Reference proteome</keyword>
<dbReference type="Proteomes" id="UP000261540">
    <property type="component" value="Unplaced"/>
</dbReference>
<dbReference type="AlphaFoldDB" id="A0A3B3SBU9"/>
<dbReference type="Ensembl" id="ENSPKIT00000009000.1">
    <property type="protein sequence ID" value="ENSPKIP00000028224.1"/>
    <property type="gene ID" value="ENSPKIG00000009952.1"/>
</dbReference>
<sequence length="191" mass="21712">MKFCTSCPAQSCSMCSLDITICNKLSTSSSLERLHILVLINPPFLLQSLEMLQLGNNALKGINGSWFQGMRNLLTLQLEGNLITKLPAGTFKSASLDKLESLDLSDNLIDFLAKGSFHGLPQLRRLDLSRNRLRSTPDAFSYLTWLSALNLDYNQWNCTCESYPKTFIWLTHTSRKPISKLFQYELNRQSR</sequence>
<reference evidence="4" key="1">
    <citation type="submission" date="2025-08" db="UniProtKB">
        <authorList>
            <consortium name="Ensembl"/>
        </authorList>
    </citation>
    <scope>IDENTIFICATION</scope>
</reference>
<evidence type="ECO:0008006" key="6">
    <source>
        <dbReference type="Google" id="ProtNLM"/>
    </source>
</evidence>
<dbReference type="InterPro" id="IPR050328">
    <property type="entry name" value="Dev_Immune_Receptor"/>
</dbReference>
<dbReference type="SMART" id="SM00369">
    <property type="entry name" value="LRR_TYP"/>
    <property type="match status" value="4"/>
</dbReference>
<dbReference type="PANTHER" id="PTHR24373:SF275">
    <property type="entry name" value="TIR DOMAIN-CONTAINING PROTEIN"/>
    <property type="match status" value="1"/>
</dbReference>
<reference evidence="4" key="2">
    <citation type="submission" date="2025-09" db="UniProtKB">
        <authorList>
            <consortium name="Ensembl"/>
        </authorList>
    </citation>
    <scope>IDENTIFICATION</scope>
</reference>
<dbReference type="InterPro" id="IPR032675">
    <property type="entry name" value="LRR_dom_sf"/>
</dbReference>
<dbReference type="SUPFAM" id="SSF52058">
    <property type="entry name" value="L domain-like"/>
    <property type="match status" value="1"/>
</dbReference>
<evidence type="ECO:0000256" key="2">
    <source>
        <dbReference type="ARBA" id="ARBA00022729"/>
    </source>
</evidence>
<protein>
    <recommendedName>
        <fullName evidence="6">LRRCT domain-containing protein</fullName>
    </recommendedName>
</protein>
<dbReference type="Gene3D" id="3.80.10.10">
    <property type="entry name" value="Ribonuclease Inhibitor"/>
    <property type="match status" value="2"/>
</dbReference>
<organism evidence="4 5">
    <name type="scientific">Paramormyrops kingsleyae</name>
    <dbReference type="NCBI Taxonomy" id="1676925"/>
    <lineage>
        <taxon>Eukaryota</taxon>
        <taxon>Metazoa</taxon>
        <taxon>Chordata</taxon>
        <taxon>Craniata</taxon>
        <taxon>Vertebrata</taxon>
        <taxon>Euteleostomi</taxon>
        <taxon>Actinopterygii</taxon>
        <taxon>Neopterygii</taxon>
        <taxon>Teleostei</taxon>
        <taxon>Osteoglossocephala</taxon>
        <taxon>Osteoglossomorpha</taxon>
        <taxon>Osteoglossiformes</taxon>
        <taxon>Mormyridae</taxon>
        <taxon>Paramormyrops</taxon>
    </lineage>
</organism>
<dbReference type="InterPro" id="IPR003591">
    <property type="entry name" value="Leu-rich_rpt_typical-subtyp"/>
</dbReference>
<dbReference type="PANTHER" id="PTHR24373">
    <property type="entry name" value="SLIT RELATED LEUCINE-RICH REPEAT NEURONAL PROTEIN"/>
    <property type="match status" value="1"/>
</dbReference>
<keyword evidence="2" id="KW-0732">Signal</keyword>
<evidence type="ECO:0000313" key="5">
    <source>
        <dbReference type="Proteomes" id="UP000261540"/>
    </source>
</evidence>
<keyword evidence="3" id="KW-0677">Repeat</keyword>
<keyword evidence="1" id="KW-0433">Leucine-rich repeat</keyword>
<evidence type="ECO:0000313" key="4">
    <source>
        <dbReference type="Ensembl" id="ENSPKIP00000028224.1"/>
    </source>
</evidence>